<dbReference type="OrthoDB" id="3558968at2759"/>
<comment type="caution">
    <text evidence="2">The sequence shown here is derived from an EMBL/GenBank/DDBJ whole genome shotgun (WGS) entry which is preliminary data.</text>
</comment>
<feature type="region of interest" description="Disordered" evidence="1">
    <location>
        <begin position="91"/>
        <end position="119"/>
    </location>
</feature>
<evidence type="ECO:0000256" key="1">
    <source>
        <dbReference type="SAM" id="MobiDB-lite"/>
    </source>
</evidence>
<name>A0A9P7YVH7_9HELO</name>
<dbReference type="AlphaFoldDB" id="A0A9P7YVH7"/>
<gene>
    <name evidence="2" type="ORF">BJ878DRAFT_290756</name>
</gene>
<keyword evidence="3" id="KW-1185">Reference proteome</keyword>
<sequence length="173" mass="19225">MIEQFKLPVGKRQFQRKLRARTKGGRRFKCAFVKKVVSTKNRGGGAREAYGWEHGDKSLDNLWAYDVFTDKTHIDSGSQAVGDILREEGTRYDPENGSHVKGASSTSLLRSHGGGSQSFSSITMKKITKSVLPTLRSLVVVLRLKVWKNVTLVFKNGALANLKTSRSRLKAAM</sequence>
<evidence type="ECO:0000313" key="2">
    <source>
        <dbReference type="EMBL" id="KAG9240446.1"/>
    </source>
</evidence>
<evidence type="ECO:0000313" key="3">
    <source>
        <dbReference type="Proteomes" id="UP000887226"/>
    </source>
</evidence>
<organism evidence="2 3">
    <name type="scientific">Calycina marina</name>
    <dbReference type="NCBI Taxonomy" id="1763456"/>
    <lineage>
        <taxon>Eukaryota</taxon>
        <taxon>Fungi</taxon>
        <taxon>Dikarya</taxon>
        <taxon>Ascomycota</taxon>
        <taxon>Pezizomycotina</taxon>
        <taxon>Leotiomycetes</taxon>
        <taxon>Helotiales</taxon>
        <taxon>Pezizellaceae</taxon>
        <taxon>Calycina</taxon>
    </lineage>
</organism>
<protein>
    <submittedName>
        <fullName evidence="2">Uncharacterized protein</fullName>
    </submittedName>
</protein>
<reference evidence="2" key="1">
    <citation type="journal article" date="2021" name="IMA Fungus">
        <title>Genomic characterization of three marine fungi, including Emericellopsis atlantica sp. nov. with signatures of a generalist lifestyle and marine biomass degradation.</title>
        <authorList>
            <person name="Hagestad O.C."/>
            <person name="Hou L."/>
            <person name="Andersen J.H."/>
            <person name="Hansen E.H."/>
            <person name="Altermark B."/>
            <person name="Li C."/>
            <person name="Kuhnert E."/>
            <person name="Cox R.J."/>
            <person name="Crous P.W."/>
            <person name="Spatafora J.W."/>
            <person name="Lail K."/>
            <person name="Amirebrahimi M."/>
            <person name="Lipzen A."/>
            <person name="Pangilinan J."/>
            <person name="Andreopoulos W."/>
            <person name="Hayes R.D."/>
            <person name="Ng V."/>
            <person name="Grigoriev I.V."/>
            <person name="Jackson S.A."/>
            <person name="Sutton T.D.S."/>
            <person name="Dobson A.D.W."/>
            <person name="Rama T."/>
        </authorList>
    </citation>
    <scope>NUCLEOTIDE SEQUENCE</scope>
    <source>
        <strain evidence="2">TRa3180A</strain>
    </source>
</reference>
<dbReference type="Proteomes" id="UP000887226">
    <property type="component" value="Unassembled WGS sequence"/>
</dbReference>
<proteinExistence type="predicted"/>
<dbReference type="EMBL" id="MU254444">
    <property type="protein sequence ID" value="KAG9240446.1"/>
    <property type="molecule type" value="Genomic_DNA"/>
</dbReference>
<accession>A0A9P7YVH7</accession>